<feature type="compositionally biased region" description="Low complexity" evidence="1">
    <location>
        <begin position="787"/>
        <end position="802"/>
    </location>
</feature>
<organism evidence="2 3">
    <name type="scientific">Glarea lozoyensis (strain ATCC 20868 / MF5171)</name>
    <dbReference type="NCBI Taxonomy" id="1116229"/>
    <lineage>
        <taxon>Eukaryota</taxon>
        <taxon>Fungi</taxon>
        <taxon>Dikarya</taxon>
        <taxon>Ascomycota</taxon>
        <taxon>Pezizomycotina</taxon>
        <taxon>Leotiomycetes</taxon>
        <taxon>Helotiales</taxon>
        <taxon>Helotiaceae</taxon>
        <taxon>Glarea</taxon>
    </lineage>
</organism>
<dbReference type="HOGENOM" id="CLU_011578_0_0_1"/>
<dbReference type="EMBL" id="KE145363">
    <property type="protein sequence ID" value="EPE31014.1"/>
    <property type="molecule type" value="Genomic_DNA"/>
</dbReference>
<keyword evidence="3" id="KW-1185">Reference proteome</keyword>
<dbReference type="KEGG" id="glz:GLAREA_03981"/>
<feature type="compositionally biased region" description="Basic and acidic residues" evidence="1">
    <location>
        <begin position="382"/>
        <end position="398"/>
    </location>
</feature>
<evidence type="ECO:0000256" key="1">
    <source>
        <dbReference type="SAM" id="MobiDB-lite"/>
    </source>
</evidence>
<dbReference type="RefSeq" id="XP_008082425.1">
    <property type="nucleotide sequence ID" value="XM_008084234.1"/>
</dbReference>
<dbReference type="GeneID" id="19463036"/>
<feature type="compositionally biased region" description="Basic and acidic residues" evidence="1">
    <location>
        <begin position="585"/>
        <end position="603"/>
    </location>
</feature>
<reference evidence="2 3" key="1">
    <citation type="journal article" date="2013" name="BMC Genomics">
        <title>Genomics-driven discovery of the pneumocandin biosynthetic gene cluster in the fungus Glarea lozoyensis.</title>
        <authorList>
            <person name="Chen L."/>
            <person name="Yue Q."/>
            <person name="Zhang X."/>
            <person name="Xiang M."/>
            <person name="Wang C."/>
            <person name="Li S."/>
            <person name="Che Y."/>
            <person name="Ortiz-Lopez F.J."/>
            <person name="Bills G.F."/>
            <person name="Liu X."/>
            <person name="An Z."/>
        </authorList>
    </citation>
    <scope>NUCLEOTIDE SEQUENCE [LARGE SCALE GENOMIC DNA]</scope>
    <source>
        <strain evidence="3">ATCC 20868 / MF5171</strain>
    </source>
</reference>
<dbReference type="AlphaFoldDB" id="S3D1H1"/>
<feature type="compositionally biased region" description="Basic and acidic residues" evidence="1">
    <location>
        <begin position="631"/>
        <end position="647"/>
    </location>
</feature>
<protein>
    <submittedName>
        <fullName evidence="2">Uncharacterized protein</fullName>
    </submittedName>
</protein>
<evidence type="ECO:0000313" key="2">
    <source>
        <dbReference type="EMBL" id="EPE31014.1"/>
    </source>
</evidence>
<accession>S3D1H1</accession>
<sequence length="1011" mass="113118">MLTTNLLASSQVGLPRVPVAAATSRLRSSKIIRPRVRSQQSRAFKFGPWSSYLDPTYQKELKHRNRLAAHKYMEALNRKLLWDERRLPNYGKHFGLKSFMCSAWNHRNPQPHARWANLDINGFDGEPPSAPERGIEDVEQSALDHLLNSKNFPNAADNDTLNSSNSRRRIYNLNHARQEVTKSDRSKTNTRLREEKGITSENQAYEIDPITNRRVYKNSTAHETENFRKSIHVPVKTFKGYRFHFQDFNPPWDNATKPRLAAEKSAPSKNAQNSNDFRSINLESQNAQVNKARIRPTPSTNLRSSQRTTTTQLSDDGYGIYDAKVSYNKPFMAYEPDGQIEPNLKSSRKGTATEVNDDGYGIYDAKVSYNEPFMAYEPDGQVETHDKPDRPRSHDEVSKVTQKIKRPFNGRTSSPKAVLDQMLFKFDKEVAQSAQPQTSVSSKSTREASDYGYGIYDSKVSYDQPFMAYEPDGQMPHEEMQDPVEKCLNDYDSRHPYGAVYHNEPDGQPCENIKDAMAAYDKEHPYGPVYHNEPDGNIQPRDPVAEGLRDYDSRISYSPRPSAQQTKYQKLFRYIEEPEPVARSSLEEAKAEPNAADIREIYRHPGFKARNLDKNSTGNSNRKGKVSSKSSDPEGKRTPSPAPEKKLTGNFVRDFPEESSVRWDSGMSGTASLLPEKLNYEGIESDKANADKQTISGGASQELFSRIPNTPRLETSLERNSTTKLAATTTRNQENPDLKSSMQGEGDLSTSISSCLKSAAEAASSNPSLKGNKESIEPSSMKPSSKTNSDAADNTATAPSSPLTQDEVQRTLEEIFHKVSFEYKVLAYDPATQMVAVGDTTSKGNVMSQPLNIAEVIPRLSQPARFFPYFEKLAMEGYDIDSGSGDVLIFRKVRPSIIPQREKHLLRNPIDGMGPFPATGNFASPTGFVNYDSYDGASDNKWNDVQNDRVQEPVSGKKNWEEEAFQGKKKKSKGRKLLIGAASIGACTYAVGVVAEYFRSGGLNGRGPVGL</sequence>
<dbReference type="OMA" id="GMYKKEK"/>
<feature type="compositionally biased region" description="Polar residues" evidence="1">
    <location>
        <begin position="267"/>
        <end position="289"/>
    </location>
</feature>
<proteinExistence type="predicted"/>
<feature type="region of interest" description="Disordered" evidence="1">
    <location>
        <begin position="684"/>
        <end position="806"/>
    </location>
</feature>
<evidence type="ECO:0000313" key="3">
    <source>
        <dbReference type="Proteomes" id="UP000016922"/>
    </source>
</evidence>
<dbReference type="Proteomes" id="UP000016922">
    <property type="component" value="Unassembled WGS sequence"/>
</dbReference>
<feature type="region of interest" description="Disordered" evidence="1">
    <location>
        <begin position="253"/>
        <end position="316"/>
    </location>
</feature>
<feature type="region of interest" description="Disordered" evidence="1">
    <location>
        <begin position="378"/>
        <end position="401"/>
    </location>
</feature>
<gene>
    <name evidence="2" type="ORF">GLAREA_03981</name>
</gene>
<feature type="compositionally biased region" description="Low complexity" evidence="1">
    <location>
        <begin position="299"/>
        <end position="314"/>
    </location>
</feature>
<dbReference type="OrthoDB" id="3946750at2759"/>
<feature type="region of interest" description="Disordered" evidence="1">
    <location>
        <begin position="582"/>
        <end position="653"/>
    </location>
</feature>
<dbReference type="eggNOG" id="ENOG502SRDH">
    <property type="taxonomic scope" value="Eukaryota"/>
</dbReference>
<feature type="compositionally biased region" description="Polar residues" evidence="1">
    <location>
        <begin position="777"/>
        <end position="786"/>
    </location>
</feature>
<name>S3D1H1_GLAL2</name>
<feature type="compositionally biased region" description="Polar residues" evidence="1">
    <location>
        <begin position="718"/>
        <end position="756"/>
    </location>
</feature>
<feature type="compositionally biased region" description="Polar residues" evidence="1">
    <location>
        <begin position="691"/>
        <end position="703"/>
    </location>
</feature>